<dbReference type="EMBL" id="LFJJ01000212">
    <property type="protein sequence ID" value="KND57883.1"/>
    <property type="molecule type" value="Genomic_DNA"/>
</dbReference>
<evidence type="ECO:0008006" key="4">
    <source>
        <dbReference type="Google" id="ProtNLM"/>
    </source>
</evidence>
<reference evidence="3" key="1">
    <citation type="submission" date="2015-06" db="EMBL/GenBank/DDBJ databases">
        <title>Comparative genomics of Burkholderia leaf nodule symbionts.</title>
        <authorList>
            <person name="Carlier A."/>
            <person name="Eberl L."/>
            <person name="Pinto-Carbo M."/>
        </authorList>
    </citation>
    <scope>NUCLEOTIDE SEQUENCE [LARGE SCALE GENOMIC DNA]</scope>
    <source>
        <strain evidence="3">UZHbot4</strain>
    </source>
</reference>
<evidence type="ECO:0000256" key="1">
    <source>
        <dbReference type="SAM" id="MobiDB-lite"/>
    </source>
</evidence>
<dbReference type="AlphaFoldDB" id="A0A0L0M690"/>
<feature type="region of interest" description="Disordered" evidence="1">
    <location>
        <begin position="123"/>
        <end position="150"/>
    </location>
</feature>
<gene>
    <name evidence="2" type="ORF">BVER_05134</name>
</gene>
<evidence type="ECO:0000313" key="3">
    <source>
        <dbReference type="Proteomes" id="UP000036959"/>
    </source>
</evidence>
<protein>
    <recommendedName>
        <fullName evidence="4">Peptide-binding protein</fullName>
    </recommendedName>
</protein>
<name>A0A0L0M690_9BURK</name>
<comment type="caution">
    <text evidence="2">The sequence shown here is derived from an EMBL/GenBank/DDBJ whole genome shotgun (WGS) entry which is preliminary data.</text>
</comment>
<keyword evidence="3" id="KW-1185">Reference proteome</keyword>
<feature type="compositionally biased region" description="Polar residues" evidence="1">
    <location>
        <begin position="134"/>
        <end position="150"/>
    </location>
</feature>
<dbReference type="PATRIC" id="fig|242163.4.peg.2962"/>
<sequence>MRLSDFAPTATGCPHQSHGEALCRREKCVGHRRLNMTLTGIRTITRLLASSALAALTVAGTLAFAGPRAEWLSSAVFDDSASSRQSLHYTPVSSKDGLTPVSAEVRTVPFRGAGSIRADIARYNEERSVPRPQGRQSDNGRGSANANYRN</sequence>
<accession>A0A0L0M690</accession>
<dbReference type="Proteomes" id="UP000036959">
    <property type="component" value="Unassembled WGS sequence"/>
</dbReference>
<proteinExistence type="predicted"/>
<organism evidence="2 3">
    <name type="scientific">Candidatus Burkholderia verschuerenii</name>
    <dbReference type="NCBI Taxonomy" id="242163"/>
    <lineage>
        <taxon>Bacteria</taxon>
        <taxon>Pseudomonadati</taxon>
        <taxon>Pseudomonadota</taxon>
        <taxon>Betaproteobacteria</taxon>
        <taxon>Burkholderiales</taxon>
        <taxon>Burkholderiaceae</taxon>
        <taxon>Burkholderia</taxon>
    </lineage>
</organism>
<evidence type="ECO:0000313" key="2">
    <source>
        <dbReference type="EMBL" id="KND57883.1"/>
    </source>
</evidence>